<accession>A0ABV7NHH1</accession>
<evidence type="ECO:0008006" key="3">
    <source>
        <dbReference type="Google" id="ProtNLM"/>
    </source>
</evidence>
<dbReference type="EMBL" id="JBHRVU010000004">
    <property type="protein sequence ID" value="MFC3442755.1"/>
    <property type="molecule type" value="Genomic_DNA"/>
</dbReference>
<keyword evidence="2" id="KW-1185">Reference proteome</keyword>
<dbReference type="RefSeq" id="WP_380796987.1">
    <property type="nucleotide sequence ID" value="NZ_JBHRVU010000004.1"/>
</dbReference>
<dbReference type="Proteomes" id="UP001595681">
    <property type="component" value="Unassembled WGS sequence"/>
</dbReference>
<evidence type="ECO:0000313" key="2">
    <source>
        <dbReference type="Proteomes" id="UP001595681"/>
    </source>
</evidence>
<sequence length="128" mass="13882">MIIEIPVYHHPDGSRTIGQPDPRHGVRLGGIAMAVLNLKNWAQDPNIAESQRKSARNPQKSRLSEVDLVRKEISGIAPLAPLLSTSRTPQKSAVFTRPVALASTTPCDCLSCQTGRPDYPCLLEGDDA</sequence>
<gene>
    <name evidence="1" type="ORF">ACFOKF_16390</name>
</gene>
<evidence type="ECO:0000313" key="1">
    <source>
        <dbReference type="EMBL" id="MFC3442755.1"/>
    </source>
</evidence>
<proteinExistence type="predicted"/>
<protein>
    <recommendedName>
        <fullName evidence="3">Transposase</fullName>
    </recommendedName>
</protein>
<organism evidence="1 2">
    <name type="scientific">Sphingobium rhizovicinum</name>
    <dbReference type="NCBI Taxonomy" id="432308"/>
    <lineage>
        <taxon>Bacteria</taxon>
        <taxon>Pseudomonadati</taxon>
        <taxon>Pseudomonadota</taxon>
        <taxon>Alphaproteobacteria</taxon>
        <taxon>Sphingomonadales</taxon>
        <taxon>Sphingomonadaceae</taxon>
        <taxon>Sphingobium</taxon>
    </lineage>
</organism>
<name>A0ABV7NHH1_9SPHN</name>
<comment type="caution">
    <text evidence="1">The sequence shown here is derived from an EMBL/GenBank/DDBJ whole genome shotgun (WGS) entry which is preliminary data.</text>
</comment>
<reference evidence="2" key="1">
    <citation type="journal article" date="2019" name="Int. J. Syst. Evol. Microbiol.">
        <title>The Global Catalogue of Microorganisms (GCM) 10K type strain sequencing project: providing services to taxonomists for standard genome sequencing and annotation.</title>
        <authorList>
            <consortium name="The Broad Institute Genomics Platform"/>
            <consortium name="The Broad Institute Genome Sequencing Center for Infectious Disease"/>
            <person name="Wu L."/>
            <person name="Ma J."/>
        </authorList>
    </citation>
    <scope>NUCLEOTIDE SEQUENCE [LARGE SCALE GENOMIC DNA]</scope>
    <source>
        <strain evidence="2">CCM 7491</strain>
    </source>
</reference>